<keyword evidence="1" id="KW-0560">Oxidoreductase</keyword>
<organism evidence="4 5">
    <name type="scientific">Bondarzewia mesenterica</name>
    <dbReference type="NCBI Taxonomy" id="1095465"/>
    <lineage>
        <taxon>Eukaryota</taxon>
        <taxon>Fungi</taxon>
        <taxon>Dikarya</taxon>
        <taxon>Basidiomycota</taxon>
        <taxon>Agaricomycotina</taxon>
        <taxon>Agaricomycetes</taxon>
        <taxon>Russulales</taxon>
        <taxon>Bondarzewiaceae</taxon>
        <taxon>Bondarzewia</taxon>
    </lineage>
</organism>
<feature type="domain" description="NAD-dependent epimerase/dehydratase" evidence="3">
    <location>
        <begin position="57"/>
        <end position="234"/>
    </location>
</feature>
<dbReference type="PANTHER" id="PTHR10366">
    <property type="entry name" value="NAD DEPENDENT EPIMERASE/DEHYDRATASE"/>
    <property type="match status" value="1"/>
</dbReference>
<dbReference type="Proteomes" id="UP000310158">
    <property type="component" value="Unassembled WGS sequence"/>
</dbReference>
<proteinExistence type="inferred from homology"/>
<evidence type="ECO:0000256" key="1">
    <source>
        <dbReference type="ARBA" id="ARBA00023002"/>
    </source>
</evidence>
<comment type="similarity">
    <text evidence="2">Belongs to the NAD(P)-dependent epimerase/dehydratase family. Dihydroflavonol-4-reductase subfamily.</text>
</comment>
<feature type="domain" description="NAD-dependent epimerase/dehydratase" evidence="3">
    <location>
        <begin position="4"/>
        <end position="42"/>
    </location>
</feature>
<protein>
    <recommendedName>
        <fullName evidence="3">NAD-dependent epimerase/dehydratase domain-containing protein</fullName>
    </recommendedName>
</protein>
<comment type="caution">
    <text evidence="4">The sequence shown here is derived from an EMBL/GenBank/DDBJ whole genome shotgun (WGS) entry which is preliminary data.</text>
</comment>
<keyword evidence="5" id="KW-1185">Reference proteome</keyword>
<dbReference type="InterPro" id="IPR050425">
    <property type="entry name" value="NAD(P)_dehydrat-like"/>
</dbReference>
<evidence type="ECO:0000259" key="3">
    <source>
        <dbReference type="Pfam" id="PF01370"/>
    </source>
</evidence>
<name>A0A4S4M1N9_9AGAM</name>
<evidence type="ECO:0000256" key="2">
    <source>
        <dbReference type="ARBA" id="ARBA00023445"/>
    </source>
</evidence>
<dbReference type="SUPFAM" id="SSF51735">
    <property type="entry name" value="NAD(P)-binding Rossmann-fold domains"/>
    <property type="match status" value="1"/>
</dbReference>
<evidence type="ECO:0000313" key="4">
    <source>
        <dbReference type="EMBL" id="THH18976.1"/>
    </source>
</evidence>
<dbReference type="InterPro" id="IPR036291">
    <property type="entry name" value="NAD(P)-bd_dom_sf"/>
</dbReference>
<accession>A0A4S4M1N9</accession>
<dbReference type="OrthoDB" id="2735536at2759"/>
<sequence>MSLVLVTGASGFVGSHVVDQLLKAGYRVRGMARGRKAEHLHKAYASSTFANSFNVATAVAGTRRVLECASAAEVQKIVLTGSVINLLDTRERWKNRTYTEDDWSPLTYEHAIQPGTDSREVYAVAKKLAEEEFWAFAQEHPDIDATSSMLIQFESSHSYGAVLTKRIRLVLPPWLYGPYGRCQPVYSLRSGTNQLVYDLISGPRGRPMQEQRVNPGFAHVADAARAHVLALSAPPDTLKRKRVIVMSGYGLWREAVVLLRASRPELSTRLPMLTGAEADPEAYARFDGSSAEKVLGMRVFKGWKETIEETVDDLLRMEKLLGSQFSESSPGALS</sequence>
<dbReference type="Pfam" id="PF01370">
    <property type="entry name" value="Epimerase"/>
    <property type="match status" value="2"/>
</dbReference>
<dbReference type="Gene3D" id="3.40.50.720">
    <property type="entry name" value="NAD(P)-binding Rossmann-like Domain"/>
    <property type="match status" value="2"/>
</dbReference>
<reference evidence="4 5" key="1">
    <citation type="submission" date="2019-02" db="EMBL/GenBank/DDBJ databases">
        <title>Genome sequencing of the rare red list fungi Bondarzewia mesenterica.</title>
        <authorList>
            <person name="Buettner E."/>
            <person name="Kellner H."/>
        </authorList>
    </citation>
    <scope>NUCLEOTIDE SEQUENCE [LARGE SCALE GENOMIC DNA]</scope>
    <source>
        <strain evidence="4 5">DSM 108281</strain>
    </source>
</reference>
<gene>
    <name evidence="4" type="ORF">EW146_g2120</name>
</gene>
<dbReference type="EMBL" id="SGPL01000059">
    <property type="protein sequence ID" value="THH18976.1"/>
    <property type="molecule type" value="Genomic_DNA"/>
</dbReference>
<evidence type="ECO:0000313" key="5">
    <source>
        <dbReference type="Proteomes" id="UP000310158"/>
    </source>
</evidence>
<dbReference type="PANTHER" id="PTHR10366:SF564">
    <property type="entry name" value="STEROL-4-ALPHA-CARBOXYLATE 3-DEHYDROGENASE, DECARBOXYLATING"/>
    <property type="match status" value="1"/>
</dbReference>
<dbReference type="InterPro" id="IPR001509">
    <property type="entry name" value="Epimerase_deHydtase"/>
</dbReference>
<dbReference type="GO" id="GO:0016616">
    <property type="term" value="F:oxidoreductase activity, acting on the CH-OH group of donors, NAD or NADP as acceptor"/>
    <property type="evidence" value="ECO:0007669"/>
    <property type="project" value="TreeGrafter"/>
</dbReference>
<dbReference type="AlphaFoldDB" id="A0A4S4M1N9"/>